<keyword evidence="2" id="KW-1185">Reference proteome</keyword>
<organism evidence="1 2">
    <name type="scientific">Prosthecobacter algae</name>
    <dbReference type="NCBI Taxonomy" id="1144682"/>
    <lineage>
        <taxon>Bacteria</taxon>
        <taxon>Pseudomonadati</taxon>
        <taxon>Verrucomicrobiota</taxon>
        <taxon>Verrucomicrobiia</taxon>
        <taxon>Verrucomicrobiales</taxon>
        <taxon>Verrucomicrobiaceae</taxon>
        <taxon>Prosthecobacter</taxon>
    </lineage>
</organism>
<dbReference type="InterPro" id="IPR029063">
    <property type="entry name" value="SAM-dependent_MTases_sf"/>
</dbReference>
<evidence type="ECO:0000313" key="1">
    <source>
        <dbReference type="EMBL" id="GAA5133622.1"/>
    </source>
</evidence>
<dbReference type="Gene3D" id="3.40.50.150">
    <property type="entry name" value="Vaccinia Virus protein VP39"/>
    <property type="match status" value="1"/>
</dbReference>
<dbReference type="SUPFAM" id="SSF53335">
    <property type="entry name" value="S-adenosyl-L-methionine-dependent methyltransferases"/>
    <property type="match status" value="1"/>
</dbReference>
<proteinExistence type="predicted"/>
<protein>
    <recommendedName>
        <fullName evidence="3">O-methyltransferase YrrM</fullName>
    </recommendedName>
</protein>
<dbReference type="RefSeq" id="WP_345734675.1">
    <property type="nucleotide sequence ID" value="NZ_BAABIA010000001.1"/>
</dbReference>
<name>A0ABP9NUE2_9BACT</name>
<dbReference type="EMBL" id="BAABIA010000001">
    <property type="protein sequence ID" value="GAA5133622.1"/>
    <property type="molecule type" value="Genomic_DNA"/>
</dbReference>
<gene>
    <name evidence="1" type="ORF">GCM10023213_03760</name>
</gene>
<accession>A0ABP9NUE2</accession>
<evidence type="ECO:0000313" key="2">
    <source>
        <dbReference type="Proteomes" id="UP001499852"/>
    </source>
</evidence>
<evidence type="ECO:0008006" key="3">
    <source>
        <dbReference type="Google" id="ProtNLM"/>
    </source>
</evidence>
<dbReference type="Proteomes" id="UP001499852">
    <property type="component" value="Unassembled WGS sequence"/>
</dbReference>
<sequence length="229" mass="25556">MTPVDPFSFKRYSKLNPARLWFTAKARIAEKSAFRNFDQFPIPRLLPALEIPNLQPYETADTAVTPQQMQVLIQALLVTETLEASRVEIGVYRGVTTSILAAHTTRDYVAVDPYIGYGGAQSDFEKMQQRVGCLPHVRHLRMTSGEAAASSEVTKVSMVFIDAVHDYVNASFDGFIWGRKLVRGGLLAFHDTDNIGFAGVQRAVWELLHQSGEYALFAHVDGLVVLQRI</sequence>
<comment type="caution">
    <text evidence="1">The sequence shown here is derived from an EMBL/GenBank/DDBJ whole genome shotgun (WGS) entry which is preliminary data.</text>
</comment>
<reference evidence="2" key="1">
    <citation type="journal article" date="2019" name="Int. J. Syst. Evol. Microbiol.">
        <title>The Global Catalogue of Microorganisms (GCM) 10K type strain sequencing project: providing services to taxonomists for standard genome sequencing and annotation.</title>
        <authorList>
            <consortium name="The Broad Institute Genomics Platform"/>
            <consortium name="The Broad Institute Genome Sequencing Center for Infectious Disease"/>
            <person name="Wu L."/>
            <person name="Ma J."/>
        </authorList>
    </citation>
    <scope>NUCLEOTIDE SEQUENCE [LARGE SCALE GENOMIC DNA]</scope>
    <source>
        <strain evidence="2">JCM 18053</strain>
    </source>
</reference>
<dbReference type="Pfam" id="PF13578">
    <property type="entry name" value="Methyltransf_24"/>
    <property type="match status" value="1"/>
</dbReference>